<reference evidence="2" key="1">
    <citation type="submission" date="2017-02" db="EMBL/GenBank/DDBJ databases">
        <authorList>
            <person name="Tafer H."/>
            <person name="Lopandic K."/>
        </authorList>
    </citation>
    <scope>NUCLEOTIDE SEQUENCE [LARGE SCALE GENOMIC DNA]</scope>
    <source>
        <strain evidence="2">CBS 366.77</strain>
    </source>
</reference>
<organism evidence="1 2">
    <name type="scientific">Aspergillus sclerotialis</name>
    <dbReference type="NCBI Taxonomy" id="2070753"/>
    <lineage>
        <taxon>Eukaryota</taxon>
        <taxon>Fungi</taxon>
        <taxon>Dikarya</taxon>
        <taxon>Ascomycota</taxon>
        <taxon>Pezizomycotina</taxon>
        <taxon>Eurotiomycetes</taxon>
        <taxon>Eurotiomycetidae</taxon>
        <taxon>Eurotiales</taxon>
        <taxon>Aspergillaceae</taxon>
        <taxon>Aspergillus</taxon>
        <taxon>Aspergillus subgen. Polypaecilum</taxon>
    </lineage>
</organism>
<dbReference type="Pfam" id="PF01161">
    <property type="entry name" value="PBP"/>
    <property type="match status" value="1"/>
</dbReference>
<dbReference type="Proteomes" id="UP000266188">
    <property type="component" value="Unassembled WGS sequence"/>
</dbReference>
<dbReference type="AlphaFoldDB" id="A0A3A2ZMM4"/>
<dbReference type="CDD" id="cd00457">
    <property type="entry name" value="PEBP"/>
    <property type="match status" value="1"/>
</dbReference>
<evidence type="ECO:0000313" key="2">
    <source>
        <dbReference type="Proteomes" id="UP000266188"/>
    </source>
</evidence>
<evidence type="ECO:0000313" key="1">
    <source>
        <dbReference type="EMBL" id="RJE20604.1"/>
    </source>
</evidence>
<keyword evidence="2" id="KW-1185">Reference proteome</keyword>
<dbReference type="InterPro" id="IPR049556">
    <property type="entry name" value="PhiB"/>
</dbReference>
<dbReference type="EMBL" id="MVGC01000292">
    <property type="protein sequence ID" value="RJE20604.1"/>
    <property type="molecule type" value="Genomic_DNA"/>
</dbReference>
<comment type="caution">
    <text evidence="1">The sequence shown here is derived from an EMBL/GenBank/DDBJ whole genome shotgun (WGS) entry which is preliminary data.</text>
</comment>
<dbReference type="PANTHER" id="PTHR30289:SF13">
    <property type="entry name" value="PEBP-LIKE PROTEIN"/>
    <property type="match status" value="1"/>
</dbReference>
<dbReference type="PANTHER" id="PTHR30289">
    <property type="entry name" value="UNCHARACTERIZED PROTEIN YBCL-RELATED"/>
    <property type="match status" value="1"/>
</dbReference>
<proteinExistence type="predicted"/>
<name>A0A3A2ZMM4_9EURO</name>
<accession>A0A3A2ZMM4</accession>
<dbReference type="SUPFAM" id="SSF49777">
    <property type="entry name" value="PEBP-like"/>
    <property type="match status" value="1"/>
</dbReference>
<dbReference type="Gene3D" id="3.90.280.10">
    <property type="entry name" value="PEBP-like"/>
    <property type="match status" value="1"/>
</dbReference>
<gene>
    <name evidence="1" type="ORF">PHISCL_07067</name>
</gene>
<dbReference type="InterPro" id="IPR036610">
    <property type="entry name" value="PEBP-like_sf"/>
</dbReference>
<dbReference type="STRING" id="2070753.A0A3A2ZMM4"/>
<dbReference type="InterPro" id="IPR008914">
    <property type="entry name" value="PEBP"/>
</dbReference>
<dbReference type="OrthoDB" id="10251855at2759"/>
<protein>
    <submittedName>
        <fullName evidence="1">Phosphatidylethanolamine-binding protein</fullName>
    </submittedName>
</protein>
<sequence>MTLESIECGESGSSLLSHHTCLDEDSEGKFPELRWTAPPTGEVKEYALICEDLDLPIPYLVIHHGFFFNIPPSTTTACHTDIVHQEANVNAHVTNSGWVYIPNLKGTSYIGAAPPLGHGPHRYVFTIIALDSPLNLSSHDKVTKEQMKDAMIGKVMGWGQWTGVFERPWTEYA</sequence>